<dbReference type="InterPro" id="IPR003594">
    <property type="entry name" value="HATPase_dom"/>
</dbReference>
<dbReference type="Pfam" id="PF08448">
    <property type="entry name" value="PAS_4"/>
    <property type="match status" value="1"/>
</dbReference>
<comment type="caution">
    <text evidence="3">The sequence shown here is derived from an EMBL/GenBank/DDBJ whole genome shotgun (WGS) entry which is preliminary data.</text>
</comment>
<name>A0ABS6CC61_9ACTN</name>
<evidence type="ECO:0000259" key="2">
    <source>
        <dbReference type="PROSITE" id="PS50112"/>
    </source>
</evidence>
<evidence type="ECO:0000313" key="3">
    <source>
        <dbReference type="EMBL" id="MBU3864482.1"/>
    </source>
</evidence>
<dbReference type="PANTHER" id="PTHR43156">
    <property type="entry name" value="STAGE II SPORULATION PROTEIN E-RELATED"/>
    <property type="match status" value="1"/>
</dbReference>
<dbReference type="PROSITE" id="PS50112">
    <property type="entry name" value="PAS"/>
    <property type="match status" value="1"/>
</dbReference>
<gene>
    <name evidence="3" type="ORF">KN815_10460</name>
</gene>
<dbReference type="CDD" id="cd00130">
    <property type="entry name" value="PAS"/>
    <property type="match status" value="1"/>
</dbReference>
<sequence length="670" mass="72441">MGVLDTELRYVWANDELERLGGVPLAERLGRTPHEVQPMLDPDSAEAVMRRVLETGEPVLDFEFTGRVRKAPHQHHAAAASVFRIQDAADRVLGICFMVIDATDRWRSRERLALLSEAGERVGNTLDILHTAQELADVAVPRLADFVTVDLFEPVIQGQEPTPQSPRRARTLRRAAQQSVRPGVPESVARIGQETSYAPGSPVGRCLADGKAHLEATLAPADSPWIPDDPERAAKVAEFGLHSYLSVPIRARQTTLGVVGFLRWQRSDPFEEEDLELAKEVVARGALCIDNARRYTREHTGALALQRSLLPRETSGSAELDVATRYLPAGSKEGVGGDWFDVIPLSGARIGLVVGDVVGHGVNAAATMGRLRTAVRALADMDLPPDELLAHLDDLVTRFIDEDSSGDRSASNALLGSSCLVMNLDPVAQRCTMARAGHPPPALVGPDGTVRFMEMPAGPPLGLGYLPFETTEIDVPHGSLLVLYTDGLVAGPEQDMEAGQHKLSGILGRGGDDPEAVCDDVVAELVPAKPRDDIALMVARACAVPQDRVAVIELDSDPAVVASTRAEVDRQLADWGLDDLAFSTELIVSELVTNAIRYATGPLRLRLIRQSVLICEVVDGSSTSPHLRHARTTDEGGRGLFLVAQLSKRWGTRYLPTGKIIWSEQELAAA</sequence>
<organism evidence="3 4">
    <name type="scientific">Streptomyces niphimycinicus</name>
    <dbReference type="NCBI Taxonomy" id="2842201"/>
    <lineage>
        <taxon>Bacteria</taxon>
        <taxon>Bacillati</taxon>
        <taxon>Actinomycetota</taxon>
        <taxon>Actinomycetes</taxon>
        <taxon>Kitasatosporales</taxon>
        <taxon>Streptomycetaceae</taxon>
        <taxon>Streptomyces</taxon>
    </lineage>
</organism>
<keyword evidence="4" id="KW-1185">Reference proteome</keyword>
<dbReference type="Pfam" id="PF01590">
    <property type="entry name" value="GAF"/>
    <property type="match status" value="1"/>
</dbReference>
<dbReference type="InterPro" id="IPR013656">
    <property type="entry name" value="PAS_4"/>
</dbReference>
<reference evidence="3 4" key="1">
    <citation type="submission" date="2021-06" db="EMBL/GenBank/DDBJ databases">
        <authorList>
            <person name="Pan X."/>
        </authorList>
    </citation>
    <scope>NUCLEOTIDE SEQUENCE [LARGE SCALE GENOMIC DNA]</scope>
    <source>
        <strain evidence="3 4">4503</strain>
    </source>
</reference>
<dbReference type="InterPro" id="IPR003018">
    <property type="entry name" value="GAF"/>
</dbReference>
<feature type="domain" description="PAS" evidence="2">
    <location>
        <begin position="1"/>
        <end position="52"/>
    </location>
</feature>
<protein>
    <submittedName>
        <fullName evidence="3">SpoIIE family protein phosphatase</fullName>
    </submittedName>
</protein>
<keyword evidence="1" id="KW-0378">Hydrolase</keyword>
<dbReference type="Pfam" id="PF13581">
    <property type="entry name" value="HATPase_c_2"/>
    <property type="match status" value="1"/>
</dbReference>
<dbReference type="InterPro" id="IPR001932">
    <property type="entry name" value="PPM-type_phosphatase-like_dom"/>
</dbReference>
<dbReference type="PANTHER" id="PTHR43156:SF2">
    <property type="entry name" value="STAGE II SPORULATION PROTEIN E"/>
    <property type="match status" value="1"/>
</dbReference>
<dbReference type="SMART" id="SM00331">
    <property type="entry name" value="PP2C_SIG"/>
    <property type="match status" value="1"/>
</dbReference>
<evidence type="ECO:0000256" key="1">
    <source>
        <dbReference type="ARBA" id="ARBA00022801"/>
    </source>
</evidence>
<dbReference type="SMART" id="SM00065">
    <property type="entry name" value="GAF"/>
    <property type="match status" value="1"/>
</dbReference>
<dbReference type="InterPro" id="IPR052016">
    <property type="entry name" value="Bact_Sigma-Reg"/>
</dbReference>
<dbReference type="Proteomes" id="UP000720508">
    <property type="component" value="Unassembled WGS sequence"/>
</dbReference>
<dbReference type="InterPro" id="IPR000014">
    <property type="entry name" value="PAS"/>
</dbReference>
<dbReference type="EMBL" id="JAHLEM010000088">
    <property type="protein sequence ID" value="MBU3864482.1"/>
    <property type="molecule type" value="Genomic_DNA"/>
</dbReference>
<accession>A0ABS6CC61</accession>
<evidence type="ECO:0000313" key="4">
    <source>
        <dbReference type="Proteomes" id="UP000720508"/>
    </source>
</evidence>
<proteinExistence type="predicted"/>
<dbReference type="CDD" id="cd16936">
    <property type="entry name" value="HATPase_RsbW-like"/>
    <property type="match status" value="1"/>
</dbReference>
<dbReference type="NCBIfam" id="TIGR00229">
    <property type="entry name" value="sensory_box"/>
    <property type="match status" value="1"/>
</dbReference>
<dbReference type="Pfam" id="PF07228">
    <property type="entry name" value="SpoIIE"/>
    <property type="match status" value="1"/>
</dbReference>